<gene>
    <name evidence="4" type="ORF">OJ962_14055</name>
</gene>
<evidence type="ECO:0000313" key="4">
    <source>
        <dbReference type="EMBL" id="MDA0138622.1"/>
    </source>
</evidence>
<dbReference type="SUPFAM" id="SSF46894">
    <property type="entry name" value="C-terminal effector domain of the bipartite response regulators"/>
    <property type="match status" value="1"/>
</dbReference>
<dbReference type="Pfam" id="PF13191">
    <property type="entry name" value="AAA_16"/>
    <property type="match status" value="1"/>
</dbReference>
<dbReference type="RefSeq" id="WP_202955302.1">
    <property type="nucleotide sequence ID" value="NZ_JAPCID010000017.1"/>
</dbReference>
<dbReference type="Pfam" id="PF00196">
    <property type="entry name" value="GerE"/>
    <property type="match status" value="1"/>
</dbReference>
<dbReference type="Gene3D" id="1.10.10.10">
    <property type="entry name" value="Winged helix-like DNA-binding domain superfamily/Winged helix DNA-binding domain"/>
    <property type="match status" value="1"/>
</dbReference>
<organism evidence="4 5">
    <name type="scientific">Solirubrobacter deserti</name>
    <dbReference type="NCBI Taxonomy" id="2282478"/>
    <lineage>
        <taxon>Bacteria</taxon>
        <taxon>Bacillati</taxon>
        <taxon>Actinomycetota</taxon>
        <taxon>Thermoleophilia</taxon>
        <taxon>Solirubrobacterales</taxon>
        <taxon>Solirubrobacteraceae</taxon>
        <taxon>Solirubrobacter</taxon>
    </lineage>
</organism>
<accession>A0ABT4RJ89</accession>
<dbReference type="PROSITE" id="PS00622">
    <property type="entry name" value="HTH_LUXR_1"/>
    <property type="match status" value="1"/>
</dbReference>
<dbReference type="InterPro" id="IPR041664">
    <property type="entry name" value="AAA_16"/>
</dbReference>
<dbReference type="SUPFAM" id="SSF48452">
    <property type="entry name" value="TPR-like"/>
    <property type="match status" value="1"/>
</dbReference>
<evidence type="ECO:0000313" key="5">
    <source>
        <dbReference type="Proteomes" id="UP001147700"/>
    </source>
</evidence>
<protein>
    <submittedName>
        <fullName evidence="4">LuxR C-terminal-related transcriptional regulator</fullName>
    </submittedName>
</protein>
<dbReference type="EMBL" id="JAPCID010000017">
    <property type="protein sequence ID" value="MDA0138622.1"/>
    <property type="molecule type" value="Genomic_DNA"/>
</dbReference>
<comment type="caution">
    <text evidence="4">The sequence shown here is derived from an EMBL/GenBank/DDBJ whole genome shotgun (WGS) entry which is preliminary data.</text>
</comment>
<dbReference type="PANTHER" id="PTHR16305">
    <property type="entry name" value="TESTICULAR SOLUBLE ADENYLYL CYCLASE"/>
    <property type="match status" value="1"/>
</dbReference>
<dbReference type="InterPro" id="IPR011990">
    <property type="entry name" value="TPR-like_helical_dom_sf"/>
</dbReference>
<dbReference type="PANTHER" id="PTHR16305:SF35">
    <property type="entry name" value="TRANSCRIPTIONAL ACTIVATOR DOMAIN"/>
    <property type="match status" value="1"/>
</dbReference>
<dbReference type="InterPro" id="IPR027417">
    <property type="entry name" value="P-loop_NTPase"/>
</dbReference>
<dbReference type="InterPro" id="IPR000792">
    <property type="entry name" value="Tscrpt_reg_LuxR_C"/>
</dbReference>
<keyword evidence="1" id="KW-0547">Nucleotide-binding</keyword>
<dbReference type="SUPFAM" id="SSF52540">
    <property type="entry name" value="P-loop containing nucleoside triphosphate hydrolases"/>
    <property type="match status" value="1"/>
</dbReference>
<dbReference type="CDD" id="cd06170">
    <property type="entry name" value="LuxR_C_like"/>
    <property type="match status" value="1"/>
</dbReference>
<dbReference type="SMART" id="SM00421">
    <property type="entry name" value="HTH_LUXR"/>
    <property type="match status" value="1"/>
</dbReference>
<dbReference type="PRINTS" id="PR00038">
    <property type="entry name" value="HTHLUXR"/>
</dbReference>
<evidence type="ECO:0000259" key="3">
    <source>
        <dbReference type="PROSITE" id="PS50043"/>
    </source>
</evidence>
<dbReference type="Gene3D" id="3.40.50.300">
    <property type="entry name" value="P-loop containing nucleotide triphosphate hydrolases"/>
    <property type="match status" value="1"/>
</dbReference>
<proteinExistence type="predicted"/>
<name>A0ABT4RJ89_9ACTN</name>
<sequence length="885" mass="94627">MSRDDEMAALSEVFEEVLAQSPRALLVEGEAGIGKTTLVERFLARHPDARVLRAAGDESEADVLFAIADQLLRSAAPGEVDVLGADSHLTVGMELLERLGSAEPTIVVVDDAHLADAGSLRALLFCARRLAESATLLLIVVRGTAEATLPEGWLKLADGAVVSLRPLGVEETRALGAQMGTPLTAAAAAQLSAHTGGNPLHLRAVLRELAGAGGWVDDTRPLPVPRHYAQMVEARFARCDAEVASLLAAAAVLGTRVPLHATSQLASPADPLAAVDRAVATGLIRLADAEDGTWLEFTHPLTRAAVYAALAQSRRSELHLAAARLASGPDAALRHRVAAAAVPDDALREELEAAAQAQLVRGGWAVAVRHLLAASRMTSRAGERERLLLDAIEALMYSGDGGAARRLAERTDIAEGPRRDSVWAYLAMFAGDVATAERLLERAWRHPGLGPRLASTVAQRRAFLAASRLRGAEAIEWAERATQLAPEDRTTALLAAPSLAIGLGLEGRIDEAHAALDRWLDDHSGFVLLALKARLLEAQGDTAGAADRFRRSADGALADNLLVIAGLSLAGLARTQYRAGAWDDAVVSAERAVAVATESEDRWVLAHALWSATFVPSARGDHAGAAQLGARVAAEPASFERHTALAHLVAAQLAAARERPAEVLEHLAPVAALGADYTALPWQHLQAHALVDAGRWEAAERFISEASALAQTRRHRLLVVHLHHARARLALVRRHVEAAAEAFEQARAGIEPLAMPYEQALLELEHAQLLRREGRRRAASELLLDARERFAALAALPAVRRCERELTACGLTPTARSVRDHALLTPQETAVTRLVVAGMSNREVAKELMLSTKTVEFHLSNIYLKAGVRSRAELRTRARADELEL</sequence>
<dbReference type="Proteomes" id="UP001147700">
    <property type="component" value="Unassembled WGS sequence"/>
</dbReference>
<keyword evidence="2" id="KW-0067">ATP-binding</keyword>
<feature type="domain" description="HTH luxR-type" evidence="3">
    <location>
        <begin position="817"/>
        <end position="882"/>
    </location>
</feature>
<dbReference type="InterPro" id="IPR036388">
    <property type="entry name" value="WH-like_DNA-bd_sf"/>
</dbReference>
<dbReference type="PROSITE" id="PS50043">
    <property type="entry name" value="HTH_LUXR_2"/>
    <property type="match status" value="1"/>
</dbReference>
<reference evidence="4" key="1">
    <citation type="submission" date="2022-10" db="EMBL/GenBank/DDBJ databases">
        <title>The WGS of Solirubrobacter sp. CPCC 204708.</title>
        <authorList>
            <person name="Jiang Z."/>
        </authorList>
    </citation>
    <scope>NUCLEOTIDE SEQUENCE</scope>
    <source>
        <strain evidence="4">CPCC 204708</strain>
    </source>
</reference>
<dbReference type="InterPro" id="IPR016032">
    <property type="entry name" value="Sig_transdc_resp-reg_C-effctor"/>
</dbReference>
<evidence type="ECO:0000256" key="2">
    <source>
        <dbReference type="ARBA" id="ARBA00022840"/>
    </source>
</evidence>
<keyword evidence="5" id="KW-1185">Reference proteome</keyword>
<evidence type="ECO:0000256" key="1">
    <source>
        <dbReference type="ARBA" id="ARBA00022741"/>
    </source>
</evidence>